<feature type="transmembrane region" description="Helical" evidence="2">
    <location>
        <begin position="343"/>
        <end position="369"/>
    </location>
</feature>
<dbReference type="AlphaFoldDB" id="A0A1H7TYN9"/>
<protein>
    <recommendedName>
        <fullName evidence="5">Phage-related minor tail protein</fullName>
    </recommendedName>
</protein>
<dbReference type="OrthoDB" id="6775714at2"/>
<feature type="region of interest" description="Disordered" evidence="1">
    <location>
        <begin position="431"/>
        <end position="493"/>
    </location>
</feature>
<evidence type="ECO:0000256" key="2">
    <source>
        <dbReference type="SAM" id="Phobius"/>
    </source>
</evidence>
<evidence type="ECO:0008006" key="5">
    <source>
        <dbReference type="Google" id="ProtNLM"/>
    </source>
</evidence>
<dbReference type="Proteomes" id="UP000199120">
    <property type="component" value="Unassembled WGS sequence"/>
</dbReference>
<dbReference type="EMBL" id="FOAJ01000017">
    <property type="protein sequence ID" value="SEL89960.1"/>
    <property type="molecule type" value="Genomic_DNA"/>
</dbReference>
<proteinExistence type="predicted"/>
<keyword evidence="2" id="KW-1133">Transmembrane helix</keyword>
<keyword evidence="2" id="KW-0472">Membrane</keyword>
<evidence type="ECO:0000313" key="3">
    <source>
        <dbReference type="EMBL" id="SEL89960.1"/>
    </source>
</evidence>
<reference evidence="4" key="1">
    <citation type="submission" date="2016-10" db="EMBL/GenBank/DDBJ databases">
        <authorList>
            <person name="Varghese N."/>
            <person name="Submissions S."/>
        </authorList>
    </citation>
    <scope>NUCLEOTIDE SEQUENCE [LARGE SCALE GENOMIC DNA]</scope>
    <source>
        <strain evidence="4">LMG 26416</strain>
    </source>
</reference>
<feature type="compositionally biased region" description="Low complexity" evidence="1">
    <location>
        <begin position="481"/>
        <end position="492"/>
    </location>
</feature>
<evidence type="ECO:0000256" key="1">
    <source>
        <dbReference type="SAM" id="MobiDB-lite"/>
    </source>
</evidence>
<gene>
    <name evidence="3" type="ORF">SAMN05192542_11739</name>
</gene>
<keyword evidence="2" id="KW-0812">Transmembrane</keyword>
<sequence length="675" mass="69828">MPVFSYTITAVDKATAIAQQVNKRIAQVTKPISDVRASVAAFSRETGMDKLGRSVQKVGIFATETARRVASIAPPIAALTSIGTIAGVTALANSWGRSAVQLRNTASVIGINTTQLQEYQGAARLVGLSSDSMTSGLKSVGSAFEDASAGRDSFVAGVLADKGIGIHRLRDGSIDTVRALHDVSDAASKITNSQAREKFLDIFGLGSLAPLLAKGGAAIDAYVAKYRELNAVMTPEQIAQGEQYNESMIRLDASIDKLKNSVGASLAPALARVADQLVPIANDYGPKIARWIDGINWDRAIADTRQFVGAVGGIKTIAAAVAVITFAGPIASTISLATQLIKLGTVVIPGLVTAFGTLGVAAAAAWGALKIAKLAGLPDTDVQKGIDDIRNGRWAAASTHLPAADFIGAVARHAYGAGASNSQIADDLAKKYPPALPSRGDADSAPAVASPTVDRSNSGDTAVADRSRSSGGRQPLGIRTNNPLNLQPNGQQRTFETPEEGIAAAVSNLQRNYQGLTLAQIQDKWTGGARTGNTPQQIANYTRLMSQESGVAPGSVPDLSDPRVVSSLVSGMIRAENGQMPYSAEQIASGTMLGMQRSSVPGSDTRFASVAPTVMPVQQPDTLEASSGVAPTNGKVEVEVRFPNAPRGTTASVTTRGNVVATARIGTSGLTGPTV</sequence>
<dbReference type="STRING" id="416943.SAMN05445871_2411"/>
<organism evidence="3 4">
    <name type="scientific">Paraburkholderia caballeronis</name>
    <dbReference type="NCBI Taxonomy" id="416943"/>
    <lineage>
        <taxon>Bacteria</taxon>
        <taxon>Pseudomonadati</taxon>
        <taxon>Pseudomonadota</taxon>
        <taxon>Betaproteobacteria</taxon>
        <taxon>Burkholderiales</taxon>
        <taxon>Burkholderiaceae</taxon>
        <taxon>Paraburkholderia</taxon>
    </lineage>
</organism>
<accession>A0A1H7TYN9</accession>
<evidence type="ECO:0000313" key="4">
    <source>
        <dbReference type="Proteomes" id="UP000199120"/>
    </source>
</evidence>
<dbReference type="RefSeq" id="WP_090545096.1">
    <property type="nucleotide sequence ID" value="NZ_FNSR01000001.1"/>
</dbReference>
<name>A0A1H7TYN9_9BURK</name>
<keyword evidence="4" id="KW-1185">Reference proteome</keyword>
<feature type="transmembrane region" description="Helical" evidence="2">
    <location>
        <begin position="307"/>
        <end position="331"/>
    </location>
</feature>